<dbReference type="RefSeq" id="WP_133826941.1">
    <property type="nucleotide sequence ID" value="NZ_BAABHR010000052.1"/>
</dbReference>
<organism evidence="1 2">
    <name type="scientific">Actinomycetospora succinea</name>
    <dbReference type="NCBI Taxonomy" id="663603"/>
    <lineage>
        <taxon>Bacteria</taxon>
        <taxon>Bacillati</taxon>
        <taxon>Actinomycetota</taxon>
        <taxon>Actinomycetes</taxon>
        <taxon>Pseudonocardiales</taxon>
        <taxon>Pseudonocardiaceae</taxon>
        <taxon>Actinomycetospora</taxon>
    </lineage>
</organism>
<name>A0A4R6VIH5_9PSEU</name>
<dbReference type="OrthoDB" id="9796999at2"/>
<reference evidence="1 2" key="1">
    <citation type="submission" date="2019-03" db="EMBL/GenBank/DDBJ databases">
        <title>Genomic Encyclopedia of Type Strains, Phase IV (KMG-IV): sequencing the most valuable type-strain genomes for metagenomic binning, comparative biology and taxonomic classification.</title>
        <authorList>
            <person name="Goeker M."/>
        </authorList>
    </citation>
    <scope>NUCLEOTIDE SEQUENCE [LARGE SCALE GENOMIC DNA]</scope>
    <source>
        <strain evidence="1 2">DSM 45775</strain>
    </source>
</reference>
<evidence type="ECO:0000313" key="1">
    <source>
        <dbReference type="EMBL" id="TDQ61156.1"/>
    </source>
</evidence>
<accession>A0A4R6VIH5</accession>
<dbReference type="AlphaFoldDB" id="A0A4R6VIH5"/>
<gene>
    <name evidence="1" type="ORF">EV188_103663</name>
</gene>
<evidence type="ECO:0000313" key="2">
    <source>
        <dbReference type="Proteomes" id="UP000295705"/>
    </source>
</evidence>
<proteinExistence type="predicted"/>
<dbReference type="EMBL" id="SNYO01000003">
    <property type="protein sequence ID" value="TDQ61156.1"/>
    <property type="molecule type" value="Genomic_DNA"/>
</dbReference>
<sequence>MNAEHVHPDDVDAWRAWLAEHHDRGEGVWLVTWKARTGRPTVGYEESVEHALCFGWIDSTTRSLDDERTAMWFSPRRRGSGWARSNKQRIERLEAAGLMAAPGRALIDAAKADGSWTMLDDVENLVVPPDLAEAFDAHPGAREHWDAFSRSARRAMLVWVVEAKRPATRRNRVTQIAERAAVGEKAHPRA</sequence>
<dbReference type="Pfam" id="PF13376">
    <property type="entry name" value="OmdA"/>
    <property type="match status" value="1"/>
</dbReference>
<keyword evidence="2" id="KW-1185">Reference proteome</keyword>
<comment type="caution">
    <text evidence="1">The sequence shown here is derived from an EMBL/GenBank/DDBJ whole genome shotgun (WGS) entry which is preliminary data.</text>
</comment>
<protein>
    <submittedName>
        <fullName evidence="1">Uncharacterized protein YdeI (YjbR/CyaY-like superfamily)</fullName>
    </submittedName>
</protein>
<dbReference type="Proteomes" id="UP000295705">
    <property type="component" value="Unassembled WGS sequence"/>
</dbReference>